<protein>
    <submittedName>
        <fullName evidence="4">Formylglycine-generating enzyme family protein</fullName>
    </submittedName>
</protein>
<accession>A0A640WJV4</accession>
<feature type="domain" description="Sulfatase-modifying factor enzyme-like" evidence="3">
    <location>
        <begin position="40"/>
        <end position="261"/>
    </location>
</feature>
<keyword evidence="2" id="KW-0732">Signal</keyword>
<proteinExistence type="predicted"/>
<dbReference type="InterPro" id="IPR042095">
    <property type="entry name" value="SUMF_sf"/>
</dbReference>
<gene>
    <name evidence="4" type="ORF">F0A16_03255</name>
</gene>
<feature type="chain" id="PRO_5024946047" evidence="2">
    <location>
        <begin position="26"/>
        <end position="302"/>
    </location>
</feature>
<dbReference type="PANTHER" id="PTHR23150">
    <property type="entry name" value="SULFATASE MODIFYING FACTOR 1, 2"/>
    <property type="match status" value="1"/>
</dbReference>
<evidence type="ECO:0000256" key="1">
    <source>
        <dbReference type="SAM" id="MobiDB-lite"/>
    </source>
</evidence>
<dbReference type="Gene3D" id="3.90.1580.10">
    <property type="entry name" value="paralog of FGE (formylglycine-generating enzyme)"/>
    <property type="match status" value="1"/>
</dbReference>
<evidence type="ECO:0000313" key="5">
    <source>
        <dbReference type="Proteomes" id="UP000466024"/>
    </source>
</evidence>
<dbReference type="PROSITE" id="PS51257">
    <property type="entry name" value="PROKAR_LIPOPROTEIN"/>
    <property type="match status" value="1"/>
</dbReference>
<comment type="caution">
    <text evidence="4">The sequence shown here is derived from an EMBL/GenBank/DDBJ whole genome shotgun (WGS) entry which is preliminary data.</text>
</comment>
<dbReference type="PANTHER" id="PTHR23150:SF19">
    <property type="entry name" value="FORMYLGLYCINE-GENERATING ENZYME"/>
    <property type="match status" value="1"/>
</dbReference>
<evidence type="ECO:0000313" key="4">
    <source>
        <dbReference type="EMBL" id="KAA0020812.1"/>
    </source>
</evidence>
<dbReference type="InterPro" id="IPR016187">
    <property type="entry name" value="CTDL_fold"/>
</dbReference>
<dbReference type="Proteomes" id="UP000466024">
    <property type="component" value="Unassembled WGS sequence"/>
</dbReference>
<evidence type="ECO:0000256" key="2">
    <source>
        <dbReference type="SAM" id="SignalP"/>
    </source>
</evidence>
<dbReference type="Pfam" id="PF03781">
    <property type="entry name" value="FGE-sulfatase"/>
    <property type="match status" value="1"/>
</dbReference>
<feature type="signal peptide" evidence="2">
    <location>
        <begin position="1"/>
        <end position="25"/>
    </location>
</feature>
<organism evidence="4 5">
    <name type="scientific">Salinicola corii</name>
    <dbReference type="NCBI Taxonomy" id="2606937"/>
    <lineage>
        <taxon>Bacteria</taxon>
        <taxon>Pseudomonadati</taxon>
        <taxon>Pseudomonadota</taxon>
        <taxon>Gammaproteobacteria</taxon>
        <taxon>Oceanospirillales</taxon>
        <taxon>Halomonadaceae</taxon>
        <taxon>Salinicola</taxon>
    </lineage>
</organism>
<feature type="region of interest" description="Disordered" evidence="1">
    <location>
        <begin position="234"/>
        <end position="259"/>
    </location>
</feature>
<reference evidence="4 5" key="1">
    <citation type="submission" date="2019-08" db="EMBL/GenBank/DDBJ databases">
        <title>Bioinformatics analysis of the strain L3 and L5.</title>
        <authorList>
            <person name="Li X."/>
        </authorList>
    </citation>
    <scope>NUCLEOTIDE SEQUENCE [LARGE SCALE GENOMIC DNA]</scope>
    <source>
        <strain evidence="4 5">L3</strain>
    </source>
</reference>
<name>A0A640WJV4_9GAMM</name>
<dbReference type="InterPro" id="IPR005532">
    <property type="entry name" value="SUMF_dom"/>
</dbReference>
<dbReference type="AlphaFoldDB" id="A0A640WJV4"/>
<dbReference type="RefSeq" id="WP_149433931.1">
    <property type="nucleotide sequence ID" value="NZ_VTPX01000001.1"/>
</dbReference>
<keyword evidence="5" id="KW-1185">Reference proteome</keyword>
<dbReference type="SUPFAM" id="SSF56436">
    <property type="entry name" value="C-type lectin-like"/>
    <property type="match status" value="1"/>
</dbReference>
<sequence length="302" mass="33395">MKPWFVLVALSTLSLVACGDGQADAKNQEAVNALIKKTKDELVRVEGGTFQMGDFGPIDPKSGGLPYSVYDDNKELHEVTLDSFYISERQVSYADYDIYTQATGKKKINKDGVSAKYRAANVPAGVDWYQANDYCQWLAEKSGEPFSLPTEAQWEYAARSRGEFLPYATNDGTLSPGVNYPTVEEREGATPAGDHFSPYFVGKYPPNPLGVYQMGLNGFEWVLDWYSKDYYASSPERNPMGPEKGEKKVRRGGALGESDTALLTVNRRPADPGLKLENNPYLSKGPVSTNTFRCVSNSTKNQ</sequence>
<evidence type="ECO:0000259" key="3">
    <source>
        <dbReference type="Pfam" id="PF03781"/>
    </source>
</evidence>
<dbReference type="GO" id="GO:0120147">
    <property type="term" value="F:formylglycine-generating oxidase activity"/>
    <property type="evidence" value="ECO:0007669"/>
    <property type="project" value="TreeGrafter"/>
</dbReference>
<dbReference type="EMBL" id="VTPX01000001">
    <property type="protein sequence ID" value="KAA0020812.1"/>
    <property type="molecule type" value="Genomic_DNA"/>
</dbReference>
<dbReference type="InterPro" id="IPR051043">
    <property type="entry name" value="Sulfatase_Mod_Factor_Kinase"/>
</dbReference>